<accession>A0A840EF71</accession>
<sequence>MIQNILKNTIFKLVLGVILGLIAGNYLNERSIQVILSLKHILGQVIFFLIPLIVIGFVGASITKLSSNSSKVFGFSLLLAYFASIAAQFFSLFFGYQIIPKLHIVNKIEALKEIPEQIFTLDIPPIFSVMTALFLAFLLGLGVLWTKAKNLESILDELRDIISLLIKKLLIPIIPIFVALNFTTLSYEGSIQKHLPIFIKVVLIVIVMHWIWLIVLYIFAAIVSKKNPLPLIKKYLPVYFTAVGTMSSMAALGIAIEAISKSKILKPDLSNFTIPFFASIHLCGSVITIVFFTMTVSQVLYGYIPDIGTMVLFIFLLAIFAVSAPGVPGGTVIASLGLITAILGFDETGLALLLSIFALQDSFGTATNITSDGALALISEKYYDRKSTK</sequence>
<dbReference type="EMBL" id="JACIFO010000001">
    <property type="protein sequence ID" value="MBB4117842.1"/>
    <property type="molecule type" value="Genomic_DNA"/>
</dbReference>
<feature type="transmembrane region" description="Helical" evidence="6">
    <location>
        <begin position="72"/>
        <end position="99"/>
    </location>
</feature>
<dbReference type="InterPro" id="IPR001991">
    <property type="entry name" value="Na-dicarboxylate_symporter"/>
</dbReference>
<comment type="subcellular location">
    <subcellularLocation>
        <location evidence="1">Membrane</location>
        <topology evidence="1">Multi-pass membrane protein</topology>
    </subcellularLocation>
</comment>
<dbReference type="PANTHER" id="PTHR42865:SF10">
    <property type="entry name" value="SODIUM:DICARBOXYLATE SYMPORTER FAMILY PROTEIN"/>
    <property type="match status" value="1"/>
</dbReference>
<evidence type="ECO:0000256" key="3">
    <source>
        <dbReference type="ARBA" id="ARBA00022692"/>
    </source>
</evidence>
<dbReference type="AlphaFoldDB" id="A0A840EF71"/>
<dbReference type="SUPFAM" id="SSF118215">
    <property type="entry name" value="Proton glutamate symport protein"/>
    <property type="match status" value="1"/>
</dbReference>
<feature type="transmembrane region" description="Helical" evidence="6">
    <location>
        <begin position="197"/>
        <end position="223"/>
    </location>
</feature>
<feature type="transmembrane region" description="Helical" evidence="6">
    <location>
        <begin position="276"/>
        <end position="295"/>
    </location>
</feature>
<feature type="transmembrane region" description="Helical" evidence="6">
    <location>
        <begin position="333"/>
        <end position="359"/>
    </location>
</feature>
<dbReference type="PRINTS" id="PR00173">
    <property type="entry name" value="EDTRNSPORT"/>
</dbReference>
<dbReference type="PANTHER" id="PTHR42865">
    <property type="entry name" value="PROTON/GLUTAMATE-ASPARTATE SYMPORTER"/>
    <property type="match status" value="1"/>
</dbReference>
<dbReference type="Proteomes" id="UP000553034">
    <property type="component" value="Unassembled WGS sequence"/>
</dbReference>
<dbReference type="Gene3D" id="1.10.3860.10">
    <property type="entry name" value="Sodium:dicarboxylate symporter"/>
    <property type="match status" value="1"/>
</dbReference>
<dbReference type="GO" id="GO:0005886">
    <property type="term" value="C:plasma membrane"/>
    <property type="evidence" value="ECO:0007669"/>
    <property type="project" value="TreeGrafter"/>
</dbReference>
<keyword evidence="5 6" id="KW-0472">Membrane</keyword>
<evidence type="ECO:0000256" key="6">
    <source>
        <dbReference type="SAM" id="Phobius"/>
    </source>
</evidence>
<feature type="transmembrane region" description="Helical" evidence="6">
    <location>
        <begin position="165"/>
        <end position="185"/>
    </location>
</feature>
<feature type="transmembrane region" description="Helical" evidence="6">
    <location>
        <begin position="40"/>
        <end position="60"/>
    </location>
</feature>
<evidence type="ECO:0000313" key="7">
    <source>
        <dbReference type="EMBL" id="MBB4117842.1"/>
    </source>
</evidence>
<dbReference type="InterPro" id="IPR036458">
    <property type="entry name" value="Na:dicarbo_symporter_sf"/>
</dbReference>
<keyword evidence="2" id="KW-0813">Transport</keyword>
<evidence type="ECO:0000256" key="4">
    <source>
        <dbReference type="ARBA" id="ARBA00022989"/>
    </source>
</evidence>
<reference evidence="7 8" key="1">
    <citation type="submission" date="2020-08" db="EMBL/GenBank/DDBJ databases">
        <title>Genomic Encyclopedia of Type Strains, Phase IV (KMG-IV): sequencing the most valuable type-strain genomes for metagenomic binning, comparative biology and taxonomic classification.</title>
        <authorList>
            <person name="Goeker M."/>
        </authorList>
    </citation>
    <scope>NUCLEOTIDE SEQUENCE [LARGE SCALE GENOMIC DNA]</scope>
    <source>
        <strain evidence="7 8">DSM 29568</strain>
    </source>
</reference>
<comment type="caution">
    <text evidence="7">The sequence shown here is derived from an EMBL/GenBank/DDBJ whole genome shotgun (WGS) entry which is preliminary data.</text>
</comment>
<keyword evidence="3 6" id="KW-0812">Transmembrane</keyword>
<evidence type="ECO:0000256" key="2">
    <source>
        <dbReference type="ARBA" id="ARBA00022448"/>
    </source>
</evidence>
<evidence type="ECO:0000256" key="1">
    <source>
        <dbReference type="ARBA" id="ARBA00004141"/>
    </source>
</evidence>
<evidence type="ECO:0000256" key="5">
    <source>
        <dbReference type="ARBA" id="ARBA00023136"/>
    </source>
</evidence>
<organism evidence="7 8">
    <name type="scientific">Mesonia hippocampi</name>
    <dbReference type="NCBI Taxonomy" id="1628250"/>
    <lineage>
        <taxon>Bacteria</taxon>
        <taxon>Pseudomonadati</taxon>
        <taxon>Bacteroidota</taxon>
        <taxon>Flavobacteriia</taxon>
        <taxon>Flavobacteriales</taxon>
        <taxon>Flavobacteriaceae</taxon>
        <taxon>Mesonia</taxon>
    </lineage>
</organism>
<feature type="transmembrane region" description="Helical" evidence="6">
    <location>
        <begin position="126"/>
        <end position="145"/>
    </location>
</feature>
<proteinExistence type="predicted"/>
<protein>
    <submittedName>
        <fullName evidence="7">Na+/H+-dicarboxylate symporter</fullName>
    </submittedName>
</protein>
<gene>
    <name evidence="7" type="ORF">GGR32_000114</name>
</gene>
<feature type="transmembrane region" description="Helical" evidence="6">
    <location>
        <begin position="235"/>
        <end position="256"/>
    </location>
</feature>
<name>A0A840EF71_9FLAO</name>
<keyword evidence="8" id="KW-1185">Reference proteome</keyword>
<feature type="transmembrane region" description="Helical" evidence="6">
    <location>
        <begin position="307"/>
        <end position="327"/>
    </location>
</feature>
<evidence type="ECO:0000313" key="8">
    <source>
        <dbReference type="Proteomes" id="UP000553034"/>
    </source>
</evidence>
<feature type="transmembrane region" description="Helical" evidence="6">
    <location>
        <begin position="9"/>
        <end position="28"/>
    </location>
</feature>
<dbReference type="Pfam" id="PF00375">
    <property type="entry name" value="SDF"/>
    <property type="match status" value="1"/>
</dbReference>
<dbReference type="GO" id="GO:0015293">
    <property type="term" value="F:symporter activity"/>
    <property type="evidence" value="ECO:0007669"/>
    <property type="project" value="InterPro"/>
</dbReference>
<keyword evidence="4 6" id="KW-1133">Transmembrane helix</keyword>